<gene>
    <name evidence="1" type="ORF">BGZ70_009486</name>
</gene>
<protein>
    <submittedName>
        <fullName evidence="1">Uncharacterized protein</fullName>
    </submittedName>
</protein>
<evidence type="ECO:0000313" key="2">
    <source>
        <dbReference type="Proteomes" id="UP000738359"/>
    </source>
</evidence>
<dbReference type="EMBL" id="JAAAHY010000774">
    <property type="protein sequence ID" value="KAF9957537.1"/>
    <property type="molecule type" value="Genomic_DNA"/>
</dbReference>
<dbReference type="AlphaFoldDB" id="A0A9P6J1T9"/>
<sequence length="89" mass="9816">MRSSLQMHIIHQELSRCILPPRGIEGFADSLLLFVILRISLCNGLQPTAFWSTPVAVTIPDPDPKLEFTGLVGTETDDPLLVEPELPHA</sequence>
<name>A0A9P6J1T9_MORAP</name>
<reference evidence="1" key="1">
    <citation type="journal article" date="2020" name="Fungal Divers.">
        <title>Resolving the Mortierellaceae phylogeny through synthesis of multi-gene phylogenetics and phylogenomics.</title>
        <authorList>
            <person name="Vandepol N."/>
            <person name="Liber J."/>
            <person name="Desiro A."/>
            <person name="Na H."/>
            <person name="Kennedy M."/>
            <person name="Barry K."/>
            <person name="Grigoriev I.V."/>
            <person name="Miller A.N."/>
            <person name="O'Donnell K."/>
            <person name="Stajich J.E."/>
            <person name="Bonito G."/>
        </authorList>
    </citation>
    <scope>NUCLEOTIDE SEQUENCE</scope>
    <source>
        <strain evidence="1">CK1249</strain>
    </source>
</reference>
<accession>A0A9P6J1T9</accession>
<organism evidence="1 2">
    <name type="scientific">Mortierella alpina</name>
    <name type="common">Oleaginous fungus</name>
    <name type="synonym">Mortierella renispora</name>
    <dbReference type="NCBI Taxonomy" id="64518"/>
    <lineage>
        <taxon>Eukaryota</taxon>
        <taxon>Fungi</taxon>
        <taxon>Fungi incertae sedis</taxon>
        <taxon>Mucoromycota</taxon>
        <taxon>Mortierellomycotina</taxon>
        <taxon>Mortierellomycetes</taxon>
        <taxon>Mortierellales</taxon>
        <taxon>Mortierellaceae</taxon>
        <taxon>Mortierella</taxon>
    </lineage>
</organism>
<keyword evidence="2" id="KW-1185">Reference proteome</keyword>
<dbReference type="Proteomes" id="UP000738359">
    <property type="component" value="Unassembled WGS sequence"/>
</dbReference>
<evidence type="ECO:0000313" key="1">
    <source>
        <dbReference type="EMBL" id="KAF9957537.1"/>
    </source>
</evidence>
<comment type="caution">
    <text evidence="1">The sequence shown here is derived from an EMBL/GenBank/DDBJ whole genome shotgun (WGS) entry which is preliminary data.</text>
</comment>
<proteinExistence type="predicted"/>